<sequence length="120" mass="13363">MKNLELIFAHDMTEFDPGAEIGFIASWDLESVPESVEVRLVWNTSGKGDRDLKVVKTVRFDSPAANDQKDVTFTLPWGPYSFSGKLISVIWAIELIALPGRDSMRREITVAPRGKEVVVG</sequence>
<proteinExistence type="predicted"/>
<accession>A0A517QVK3</accession>
<evidence type="ECO:0000313" key="1">
    <source>
        <dbReference type="EMBL" id="QDT35630.1"/>
    </source>
</evidence>
<dbReference type="Proteomes" id="UP000315724">
    <property type="component" value="Chromosome"/>
</dbReference>
<dbReference type="EMBL" id="CP036267">
    <property type="protein sequence ID" value="QDT35630.1"/>
    <property type="molecule type" value="Genomic_DNA"/>
</dbReference>
<evidence type="ECO:0000313" key="2">
    <source>
        <dbReference type="Proteomes" id="UP000315724"/>
    </source>
</evidence>
<dbReference type="OrthoDB" id="215384at2"/>
<keyword evidence="2" id="KW-1185">Reference proteome</keyword>
<protein>
    <submittedName>
        <fullName evidence="1">Uncharacterized protein</fullName>
    </submittedName>
</protein>
<gene>
    <name evidence="1" type="ORF">Mal48_49080</name>
</gene>
<dbReference type="AlphaFoldDB" id="A0A517QVK3"/>
<organism evidence="1 2">
    <name type="scientific">Thalassoglobus polymorphus</name>
    <dbReference type="NCBI Taxonomy" id="2527994"/>
    <lineage>
        <taxon>Bacteria</taxon>
        <taxon>Pseudomonadati</taxon>
        <taxon>Planctomycetota</taxon>
        <taxon>Planctomycetia</taxon>
        <taxon>Planctomycetales</taxon>
        <taxon>Planctomycetaceae</taxon>
        <taxon>Thalassoglobus</taxon>
    </lineage>
</organism>
<dbReference type="KEGG" id="tpol:Mal48_49080"/>
<reference evidence="1 2" key="1">
    <citation type="submission" date="2019-02" db="EMBL/GenBank/DDBJ databases">
        <title>Deep-cultivation of Planctomycetes and their phenomic and genomic characterization uncovers novel biology.</title>
        <authorList>
            <person name="Wiegand S."/>
            <person name="Jogler M."/>
            <person name="Boedeker C."/>
            <person name="Pinto D."/>
            <person name="Vollmers J."/>
            <person name="Rivas-Marin E."/>
            <person name="Kohn T."/>
            <person name="Peeters S.H."/>
            <person name="Heuer A."/>
            <person name="Rast P."/>
            <person name="Oberbeckmann S."/>
            <person name="Bunk B."/>
            <person name="Jeske O."/>
            <person name="Meyerdierks A."/>
            <person name="Storesund J.E."/>
            <person name="Kallscheuer N."/>
            <person name="Luecker S."/>
            <person name="Lage O.M."/>
            <person name="Pohl T."/>
            <person name="Merkel B.J."/>
            <person name="Hornburger P."/>
            <person name="Mueller R.-W."/>
            <person name="Bruemmer F."/>
            <person name="Labrenz M."/>
            <person name="Spormann A.M."/>
            <person name="Op den Camp H."/>
            <person name="Overmann J."/>
            <person name="Amann R."/>
            <person name="Jetten M.S.M."/>
            <person name="Mascher T."/>
            <person name="Medema M.H."/>
            <person name="Devos D.P."/>
            <person name="Kaster A.-K."/>
            <person name="Ovreas L."/>
            <person name="Rohde M."/>
            <person name="Galperin M.Y."/>
            <person name="Jogler C."/>
        </authorList>
    </citation>
    <scope>NUCLEOTIDE SEQUENCE [LARGE SCALE GENOMIC DNA]</scope>
    <source>
        <strain evidence="1 2">Mal48</strain>
    </source>
</reference>
<dbReference type="RefSeq" id="WP_145205516.1">
    <property type="nucleotide sequence ID" value="NZ_CP036267.1"/>
</dbReference>
<name>A0A517QVK3_9PLAN</name>